<feature type="region of interest" description="Disordered" evidence="1">
    <location>
        <begin position="94"/>
        <end position="126"/>
    </location>
</feature>
<evidence type="ECO:0000259" key="2">
    <source>
        <dbReference type="PROSITE" id="PS50943"/>
    </source>
</evidence>
<evidence type="ECO:0000256" key="1">
    <source>
        <dbReference type="SAM" id="MobiDB-lite"/>
    </source>
</evidence>
<dbReference type="InterPro" id="IPR001387">
    <property type="entry name" value="Cro/C1-type_HTH"/>
</dbReference>
<dbReference type="GO" id="GO:0003677">
    <property type="term" value="F:DNA binding"/>
    <property type="evidence" value="ECO:0007669"/>
    <property type="project" value="InterPro"/>
</dbReference>
<evidence type="ECO:0000313" key="3">
    <source>
        <dbReference type="EMBL" id="CAB3793919.1"/>
    </source>
</evidence>
<dbReference type="PROSITE" id="PS50943">
    <property type="entry name" value="HTH_CROC1"/>
    <property type="match status" value="1"/>
</dbReference>
<keyword evidence="4" id="KW-1185">Reference proteome</keyword>
<dbReference type="InterPro" id="IPR010982">
    <property type="entry name" value="Lambda_DNA-bd_dom_sf"/>
</dbReference>
<accession>A0A6S7D1V7</accession>
<dbReference type="RefSeq" id="WP_175106120.1">
    <property type="nucleotide sequence ID" value="NZ_CADIKM010000018.1"/>
</dbReference>
<dbReference type="SUPFAM" id="SSF47413">
    <property type="entry name" value="lambda repressor-like DNA-binding domains"/>
    <property type="match status" value="1"/>
</dbReference>
<protein>
    <recommendedName>
        <fullName evidence="2">HTH cro/C1-type domain-containing protein</fullName>
    </recommendedName>
</protein>
<dbReference type="EMBL" id="CADIKM010000018">
    <property type="protein sequence ID" value="CAB3793919.1"/>
    <property type="molecule type" value="Genomic_DNA"/>
</dbReference>
<gene>
    <name evidence="3" type="ORF">LMG28138_03605</name>
</gene>
<organism evidence="3 4">
    <name type="scientific">Pararobbsia alpina</name>
    <dbReference type="NCBI Taxonomy" id="621374"/>
    <lineage>
        <taxon>Bacteria</taxon>
        <taxon>Pseudomonadati</taxon>
        <taxon>Pseudomonadota</taxon>
        <taxon>Betaproteobacteria</taxon>
        <taxon>Burkholderiales</taxon>
        <taxon>Burkholderiaceae</taxon>
        <taxon>Pararobbsia</taxon>
    </lineage>
</organism>
<dbReference type="AlphaFoldDB" id="A0A6S7D1V7"/>
<dbReference type="Pfam" id="PF13560">
    <property type="entry name" value="HTH_31"/>
    <property type="match status" value="1"/>
</dbReference>
<dbReference type="Gene3D" id="1.10.260.40">
    <property type="entry name" value="lambda repressor-like DNA-binding domains"/>
    <property type="match status" value="1"/>
</dbReference>
<dbReference type="CDD" id="cd00093">
    <property type="entry name" value="HTH_XRE"/>
    <property type="match status" value="1"/>
</dbReference>
<dbReference type="Proteomes" id="UP000494115">
    <property type="component" value="Unassembled WGS sequence"/>
</dbReference>
<feature type="compositionally biased region" description="Basic and acidic residues" evidence="1">
    <location>
        <begin position="102"/>
        <end position="117"/>
    </location>
</feature>
<name>A0A6S7D1V7_9BURK</name>
<evidence type="ECO:0000313" key="4">
    <source>
        <dbReference type="Proteomes" id="UP000494115"/>
    </source>
</evidence>
<sequence>MNLAELGAELKRARIRANKTQQEVADQSGVPRARVSLFETGALPELGFVKLLSLFEAVGLELLARPLGRRRTLDDVLAEADEEQALSSLMRTRVRHARNHSAHVEEADRLTPDREASPSRSRKGST</sequence>
<proteinExistence type="predicted"/>
<dbReference type="SMART" id="SM00530">
    <property type="entry name" value="HTH_XRE"/>
    <property type="match status" value="1"/>
</dbReference>
<feature type="domain" description="HTH cro/C1-type" evidence="2">
    <location>
        <begin position="10"/>
        <end position="41"/>
    </location>
</feature>
<reference evidence="3 4" key="1">
    <citation type="submission" date="2020-04" db="EMBL/GenBank/DDBJ databases">
        <authorList>
            <person name="De Canck E."/>
        </authorList>
    </citation>
    <scope>NUCLEOTIDE SEQUENCE [LARGE SCALE GENOMIC DNA]</scope>
    <source>
        <strain evidence="3 4">LMG 28138</strain>
    </source>
</reference>